<dbReference type="Gene3D" id="3.40.50.300">
    <property type="entry name" value="P-loop containing nucleotide triphosphate hydrolases"/>
    <property type="match status" value="1"/>
</dbReference>
<dbReference type="SUPFAM" id="SSF52540">
    <property type="entry name" value="P-loop containing nucleoside triphosphate hydrolases"/>
    <property type="match status" value="1"/>
</dbReference>
<gene>
    <name evidence="2" type="ORF">F3Y22_tig00110187pilonHSYRG00442</name>
</gene>
<dbReference type="GO" id="GO:0003924">
    <property type="term" value="F:GTPase activity"/>
    <property type="evidence" value="ECO:0007669"/>
    <property type="project" value="InterPro"/>
</dbReference>
<dbReference type="InterPro" id="IPR050209">
    <property type="entry name" value="Rab_GTPases_membrane_traffic"/>
</dbReference>
<evidence type="ECO:0000256" key="1">
    <source>
        <dbReference type="SAM" id="MobiDB-lite"/>
    </source>
</evidence>
<dbReference type="SMART" id="SM00175">
    <property type="entry name" value="RAB"/>
    <property type="match status" value="1"/>
</dbReference>
<proteinExistence type="predicted"/>
<dbReference type="PANTHER" id="PTHR47979">
    <property type="entry name" value="DRAB11-RELATED"/>
    <property type="match status" value="1"/>
</dbReference>
<sequence>MLIGNKSDLRHLVAVSTEDGKSFAEKESLYFMGTSALKATNVENAFAEVLTQIYHVVSNKAMETGDEENVLAVPSKGEKTDVGKDVSAMKKGGCCSR</sequence>
<feature type="region of interest" description="Disordered" evidence="1">
    <location>
        <begin position="76"/>
        <end position="97"/>
    </location>
</feature>
<dbReference type="AlphaFoldDB" id="A0A6A3BDG2"/>
<dbReference type="PROSITE" id="PS51419">
    <property type="entry name" value="RAB"/>
    <property type="match status" value="1"/>
</dbReference>
<dbReference type="GO" id="GO:0005525">
    <property type="term" value="F:GTP binding"/>
    <property type="evidence" value="ECO:0007669"/>
    <property type="project" value="InterPro"/>
</dbReference>
<dbReference type="InterPro" id="IPR027417">
    <property type="entry name" value="P-loop_NTPase"/>
</dbReference>
<accession>A0A6A3BDG2</accession>
<organism evidence="2 3">
    <name type="scientific">Hibiscus syriacus</name>
    <name type="common">Rose of Sharon</name>
    <dbReference type="NCBI Taxonomy" id="106335"/>
    <lineage>
        <taxon>Eukaryota</taxon>
        <taxon>Viridiplantae</taxon>
        <taxon>Streptophyta</taxon>
        <taxon>Embryophyta</taxon>
        <taxon>Tracheophyta</taxon>
        <taxon>Spermatophyta</taxon>
        <taxon>Magnoliopsida</taxon>
        <taxon>eudicotyledons</taxon>
        <taxon>Gunneridae</taxon>
        <taxon>Pentapetalae</taxon>
        <taxon>rosids</taxon>
        <taxon>malvids</taxon>
        <taxon>Malvales</taxon>
        <taxon>Malvaceae</taxon>
        <taxon>Malvoideae</taxon>
        <taxon>Hibiscus</taxon>
    </lineage>
</organism>
<keyword evidence="3" id="KW-1185">Reference proteome</keyword>
<dbReference type="EMBL" id="VEPZ02000867">
    <property type="protein sequence ID" value="KAE8715026.1"/>
    <property type="molecule type" value="Genomic_DNA"/>
</dbReference>
<protein>
    <submittedName>
        <fullName evidence="2">Ras-related protein RABA1c</fullName>
    </submittedName>
</protein>
<feature type="compositionally biased region" description="Basic and acidic residues" evidence="1">
    <location>
        <begin position="76"/>
        <end position="88"/>
    </location>
</feature>
<evidence type="ECO:0000313" key="3">
    <source>
        <dbReference type="Proteomes" id="UP000436088"/>
    </source>
</evidence>
<name>A0A6A3BDG2_HIBSY</name>
<evidence type="ECO:0000313" key="2">
    <source>
        <dbReference type="EMBL" id="KAE8715026.1"/>
    </source>
</evidence>
<dbReference type="Proteomes" id="UP000436088">
    <property type="component" value="Unassembled WGS sequence"/>
</dbReference>
<dbReference type="InterPro" id="IPR001806">
    <property type="entry name" value="Small_GTPase"/>
</dbReference>
<reference evidence="2" key="1">
    <citation type="submission" date="2019-09" db="EMBL/GenBank/DDBJ databases">
        <title>Draft genome information of white flower Hibiscus syriacus.</title>
        <authorList>
            <person name="Kim Y.-M."/>
        </authorList>
    </citation>
    <scope>NUCLEOTIDE SEQUENCE [LARGE SCALE GENOMIC DNA]</scope>
    <source>
        <strain evidence="2">YM2019G1</strain>
    </source>
</reference>
<comment type="caution">
    <text evidence="2">The sequence shown here is derived from an EMBL/GenBank/DDBJ whole genome shotgun (WGS) entry which is preliminary data.</text>
</comment>
<dbReference type="Pfam" id="PF00071">
    <property type="entry name" value="Ras"/>
    <property type="match status" value="1"/>
</dbReference>